<dbReference type="Pfam" id="PF00027">
    <property type="entry name" value="cNMP_binding"/>
    <property type="match status" value="1"/>
</dbReference>
<dbReference type="Gene3D" id="2.60.120.10">
    <property type="entry name" value="Jelly Rolls"/>
    <property type="match status" value="1"/>
</dbReference>
<feature type="domain" description="Cyclic nucleotide-binding" evidence="1">
    <location>
        <begin position="15"/>
        <end position="114"/>
    </location>
</feature>
<protein>
    <submittedName>
        <fullName evidence="2">Crp/Fnr family transcriptional regulator</fullName>
    </submittedName>
</protein>
<dbReference type="InterPro" id="IPR018490">
    <property type="entry name" value="cNMP-bd_dom_sf"/>
</dbReference>
<evidence type="ECO:0000259" key="1">
    <source>
        <dbReference type="PROSITE" id="PS50042"/>
    </source>
</evidence>
<dbReference type="InterPro" id="IPR000595">
    <property type="entry name" value="cNMP-bd_dom"/>
</dbReference>
<keyword evidence="3" id="KW-1185">Reference proteome</keyword>
<dbReference type="PROSITE" id="PS50042">
    <property type="entry name" value="CNMP_BINDING_3"/>
    <property type="match status" value="1"/>
</dbReference>
<proteinExistence type="predicted"/>
<dbReference type="Proteomes" id="UP000613030">
    <property type="component" value="Unassembled WGS sequence"/>
</dbReference>
<dbReference type="SUPFAM" id="SSF51206">
    <property type="entry name" value="cAMP-binding domain-like"/>
    <property type="match status" value="1"/>
</dbReference>
<gene>
    <name evidence="2" type="ORF">JI741_03810</name>
</gene>
<evidence type="ECO:0000313" key="3">
    <source>
        <dbReference type="Proteomes" id="UP000613030"/>
    </source>
</evidence>
<name>A0ABS1KLI3_9BACT</name>
<accession>A0ABS1KLI3</accession>
<sequence>MYDLILDHISRHIRLTPAEANRFTSVLRHRKIRRRQYLLQVGDVSQYENFITKGCLRAYTVDAQGGEHIAMFGVEGWWISDLFSFLTNTPATQNIDALEDSEVLSIEKSDLEKLYIDVPEFNRLFRILLQNAFVAHQKRILASISQTAEEQYMSFIARYPTLDQRVPQHQIASYLGLTPETLSRIRKLQAKK</sequence>
<evidence type="ECO:0000313" key="2">
    <source>
        <dbReference type="EMBL" id="MBL0740325.1"/>
    </source>
</evidence>
<comment type="caution">
    <text evidence="2">The sequence shown here is derived from an EMBL/GenBank/DDBJ whole genome shotgun (WGS) entry which is preliminary data.</text>
</comment>
<dbReference type="InterPro" id="IPR014710">
    <property type="entry name" value="RmlC-like_jellyroll"/>
</dbReference>
<reference evidence="2 3" key="1">
    <citation type="submission" date="2021-01" db="EMBL/GenBank/DDBJ databases">
        <title>Chryseolinea sp. Jin1 Genome sequencing and assembly.</title>
        <authorList>
            <person name="Kim I."/>
        </authorList>
    </citation>
    <scope>NUCLEOTIDE SEQUENCE [LARGE SCALE GENOMIC DNA]</scope>
    <source>
        <strain evidence="2 3">Jin1</strain>
    </source>
</reference>
<dbReference type="CDD" id="cd00038">
    <property type="entry name" value="CAP_ED"/>
    <property type="match status" value="1"/>
</dbReference>
<dbReference type="RefSeq" id="WP_202007531.1">
    <property type="nucleotide sequence ID" value="NZ_JAERRB010000001.1"/>
</dbReference>
<organism evidence="2 3">
    <name type="scientific">Chryseolinea lacunae</name>
    <dbReference type="NCBI Taxonomy" id="2801331"/>
    <lineage>
        <taxon>Bacteria</taxon>
        <taxon>Pseudomonadati</taxon>
        <taxon>Bacteroidota</taxon>
        <taxon>Cytophagia</taxon>
        <taxon>Cytophagales</taxon>
        <taxon>Fulvivirgaceae</taxon>
        <taxon>Chryseolinea</taxon>
    </lineage>
</organism>
<dbReference type="EMBL" id="JAERRB010000001">
    <property type="protein sequence ID" value="MBL0740325.1"/>
    <property type="molecule type" value="Genomic_DNA"/>
</dbReference>